<dbReference type="InterPro" id="IPR027417">
    <property type="entry name" value="P-loop_NTPase"/>
</dbReference>
<dbReference type="InterPro" id="IPR044974">
    <property type="entry name" value="Disease_R_plants"/>
</dbReference>
<dbReference type="Pfam" id="PF00931">
    <property type="entry name" value="NB-ARC"/>
    <property type="match status" value="1"/>
</dbReference>
<dbReference type="Pfam" id="PF07725">
    <property type="entry name" value="LRR_3"/>
    <property type="match status" value="1"/>
</dbReference>
<dbReference type="PANTHER" id="PTHR11017">
    <property type="entry name" value="LEUCINE-RICH REPEAT-CONTAINING PROTEIN"/>
    <property type="match status" value="1"/>
</dbReference>
<evidence type="ECO:0000259" key="4">
    <source>
        <dbReference type="PROSITE" id="PS50104"/>
    </source>
</evidence>
<evidence type="ECO:0000256" key="1">
    <source>
        <dbReference type="ARBA" id="ARBA00022614"/>
    </source>
</evidence>
<evidence type="ECO:0000313" key="5">
    <source>
        <dbReference type="EMBL" id="CAH8390303.1"/>
    </source>
</evidence>
<dbReference type="EMBL" id="CAKOAT010886264">
    <property type="protein sequence ID" value="CAH8390303.1"/>
    <property type="molecule type" value="Genomic_DNA"/>
</dbReference>
<accession>A0ABC8M570</accession>
<dbReference type="SUPFAM" id="SSF52058">
    <property type="entry name" value="L domain-like"/>
    <property type="match status" value="1"/>
</dbReference>
<gene>
    <name evidence="5" type="ORF">ERUC_LOCUS42786</name>
</gene>
<dbReference type="Gene3D" id="1.10.8.430">
    <property type="entry name" value="Helical domain of apoptotic protease-activating factors"/>
    <property type="match status" value="1"/>
</dbReference>
<dbReference type="Gene3D" id="3.40.50.300">
    <property type="entry name" value="P-loop containing nucleotide triphosphate hydrolases"/>
    <property type="match status" value="1"/>
</dbReference>
<dbReference type="InterPro" id="IPR011713">
    <property type="entry name" value="Leu-rich_rpt_3"/>
</dbReference>
<dbReference type="InterPro" id="IPR000157">
    <property type="entry name" value="TIR_dom"/>
</dbReference>
<dbReference type="PANTHER" id="PTHR11017:SF382">
    <property type="entry name" value="TIR DOMAIN-CONTAINING PROTEIN"/>
    <property type="match status" value="1"/>
</dbReference>
<dbReference type="PRINTS" id="PR00364">
    <property type="entry name" value="DISEASERSIST"/>
</dbReference>
<organism evidence="5 6">
    <name type="scientific">Eruca vesicaria subsp. sativa</name>
    <name type="common">Garden rocket</name>
    <name type="synonym">Eruca sativa</name>
    <dbReference type="NCBI Taxonomy" id="29727"/>
    <lineage>
        <taxon>Eukaryota</taxon>
        <taxon>Viridiplantae</taxon>
        <taxon>Streptophyta</taxon>
        <taxon>Embryophyta</taxon>
        <taxon>Tracheophyta</taxon>
        <taxon>Spermatophyta</taxon>
        <taxon>Magnoliopsida</taxon>
        <taxon>eudicotyledons</taxon>
        <taxon>Gunneridae</taxon>
        <taxon>Pentapetalae</taxon>
        <taxon>rosids</taxon>
        <taxon>malvids</taxon>
        <taxon>Brassicales</taxon>
        <taxon>Brassicaceae</taxon>
        <taxon>Brassiceae</taxon>
        <taxon>Eruca</taxon>
    </lineage>
</organism>
<dbReference type="SMART" id="SM00255">
    <property type="entry name" value="TIR"/>
    <property type="match status" value="1"/>
</dbReference>
<dbReference type="InterPro" id="IPR058192">
    <property type="entry name" value="WHD_ROQ1-like"/>
</dbReference>
<dbReference type="InterPro" id="IPR002182">
    <property type="entry name" value="NB-ARC"/>
</dbReference>
<name>A0ABC8M570_ERUVS</name>
<dbReference type="Gene3D" id="3.40.50.10140">
    <property type="entry name" value="Toll/interleukin-1 receptor homology (TIR) domain"/>
    <property type="match status" value="1"/>
</dbReference>
<evidence type="ECO:0000256" key="3">
    <source>
        <dbReference type="SAM" id="MobiDB-lite"/>
    </source>
</evidence>
<protein>
    <recommendedName>
        <fullName evidence="4">TIR domain-containing protein</fullName>
    </recommendedName>
</protein>
<dbReference type="InterPro" id="IPR032675">
    <property type="entry name" value="LRR_dom_sf"/>
</dbReference>
<dbReference type="SUPFAM" id="SSF52200">
    <property type="entry name" value="Toll/Interleukin receptor TIR domain"/>
    <property type="match status" value="1"/>
</dbReference>
<dbReference type="Pfam" id="PF23282">
    <property type="entry name" value="WHD_ROQ1"/>
    <property type="match status" value="1"/>
</dbReference>
<keyword evidence="1" id="KW-0433">Leucine-rich repeat</keyword>
<dbReference type="SUPFAM" id="SSF52540">
    <property type="entry name" value="P-loop containing nucleoside triphosphate hydrolases"/>
    <property type="match status" value="1"/>
</dbReference>
<keyword evidence="2" id="KW-0677">Repeat</keyword>
<dbReference type="FunFam" id="3.80.10.10:FF:000386">
    <property type="entry name" value="Disease resistance protein RPS4"/>
    <property type="match status" value="1"/>
</dbReference>
<feature type="domain" description="TIR" evidence="4">
    <location>
        <begin position="6"/>
        <end position="169"/>
    </location>
</feature>
<comment type="caution">
    <text evidence="5">The sequence shown here is derived from an EMBL/GenBank/DDBJ whole genome shotgun (WGS) entry which is preliminary data.</text>
</comment>
<reference evidence="5 6" key="1">
    <citation type="submission" date="2022-03" db="EMBL/GenBank/DDBJ databases">
        <authorList>
            <person name="Macdonald S."/>
            <person name="Ahmed S."/>
            <person name="Newling K."/>
        </authorList>
    </citation>
    <scope>NUCLEOTIDE SEQUENCE [LARGE SCALE GENOMIC DNA]</scope>
</reference>
<dbReference type="Pfam" id="PF01582">
    <property type="entry name" value="TIR"/>
    <property type="match status" value="1"/>
</dbReference>
<sequence length="1331" mass="150464">MGEKDHQYQVFISFRGEDVRKTFVSFLQKELERGCVNYYVDTKELKGEVLDIFFQRIQKSRLVLIILSENYMQSNWCIEELRTTTKDIKESRRKVIPIFYKVKVADVKNKWKVGEQAKGVKGKETVEEREKNVKEALEILTTHIGMRSDEYNSDCDFIENIVKEVKKVLTNIELEEKVKASVNTSVRSEGDQKQDVSSLLTGKNLPGEGEELERKEKVKFFGITQRLQKLQEKLGMHGMISKETLIIGVIGMAGIGKTTIAHKLFEEGKNKFHRRMFFDDIDKTSKEEGLTELRVRLLRKLLKKTDKTITEETTHESVETELLDSNVFLVLDNVSNKKQLEYLLGNRRWISQGSKVVIVTSDKSLVEDIVNDTYVVPGLNEKEGLECFCYHAFGHHKVHEESLMKQSREFVDYARGNPLALKVLGPELRGRDKAHWEAKLRQLAHSPSNVLNVSYDGLSQQQKEAFLDVTCFFKSENHKFVTALVNSEPDKGSSEIKDLADKFLIDIIGGRVEMHKLLYTLGKKLASKQKKRLCNHQDIIGVLKKNMGKNTISGIRGMFLDMSEVGKDTALSKEAFDGMDSLRYLRIYDSRFPQGYEAAGNKLNFSNGVKLPLQKIRYLHWLRFPGEDLPQDFNPKNLVDLKLPYSKIKRLWDGVKETSNLTWVDLSHSIDLNDLSGLFGAQNLQRLNLEGCAQLKVLDARMENLTSLVFLNLRGCSGLVSLTDMNMESLKTLILSECSNLEEFQVISEQLEALYLDGTSLKALPPSMIKLQKLVLLNLKDCTKLATLPDCLGNMKALQEVILSGCKKLENFPDLQENMRRLRIFLLDGTSIKEVPKLLQNPGPSRWPHHGGAKGFPLLRHLSLRGNDYIQSLQPDIGDLYHLKYIDLKFCKNLVSVPTLPPNLQCLNAHGCESLTTLGNPLAHLVLTDQIHATLIFSNCNKLDEDAKTCIVSYIQKKSQLMSDALDRYNLGSVVESFVGACFPGCEVHAWLSHQAYGSVIVLPELSRHWRNNRSTGVVLCAVVSFTDYQDQNHHVLVKCICEFKTADGSLRQFSCTVGGNQPLKIKSDHVFIGYSRWLQIKEKEAEDGKKDYSCSDDDQASLRFEVIDSKGELVKNCQVIKCGFSLVNESDEAESVSWEVNSIHTGPRMGDNSNQGEASKMEVINQQGETRSMSNNSTDGVSADQEESGMMIVKEEALRMQDMSQQRETSSIIGNNNNNNTIGVLMLPDDGELIDESQRMEEINQEGDTISIDDVSMLSQDSEESDESEIHKQDETNSCLSSEYQEDSYAQEESGSVTENTSVQMKPVRFLWLILSISAGAALIMGKTKR</sequence>
<dbReference type="Gene3D" id="3.80.10.10">
    <property type="entry name" value="Ribonuclease Inhibitor"/>
    <property type="match status" value="2"/>
</dbReference>
<proteinExistence type="predicted"/>
<dbReference type="Proteomes" id="UP001642260">
    <property type="component" value="Unassembled WGS sequence"/>
</dbReference>
<feature type="region of interest" description="Disordered" evidence="3">
    <location>
        <begin position="1259"/>
        <end position="1302"/>
    </location>
</feature>
<feature type="compositionally biased region" description="Polar residues" evidence="3">
    <location>
        <begin position="1292"/>
        <end position="1302"/>
    </location>
</feature>
<dbReference type="InterPro" id="IPR035897">
    <property type="entry name" value="Toll_tir_struct_dom_sf"/>
</dbReference>
<keyword evidence="6" id="KW-1185">Reference proteome</keyword>
<dbReference type="PROSITE" id="PS50104">
    <property type="entry name" value="TIR"/>
    <property type="match status" value="1"/>
</dbReference>
<evidence type="ECO:0000256" key="2">
    <source>
        <dbReference type="ARBA" id="ARBA00022737"/>
    </source>
</evidence>
<evidence type="ECO:0000313" key="6">
    <source>
        <dbReference type="Proteomes" id="UP001642260"/>
    </source>
</evidence>
<dbReference type="InterPro" id="IPR042197">
    <property type="entry name" value="Apaf_helical"/>
</dbReference>